<dbReference type="GO" id="GO:0080120">
    <property type="term" value="P:CAAX-box protein maturation"/>
    <property type="evidence" value="ECO:0007669"/>
    <property type="project" value="UniProtKB-ARBA"/>
</dbReference>
<accession>A0A420BGE7</accession>
<dbReference type="OrthoDB" id="324900at2"/>
<comment type="caution">
    <text evidence="3">The sequence shown here is derived from an EMBL/GenBank/DDBJ whole genome shotgun (WGS) entry which is preliminary data.</text>
</comment>
<dbReference type="GO" id="GO:0004175">
    <property type="term" value="F:endopeptidase activity"/>
    <property type="evidence" value="ECO:0007669"/>
    <property type="project" value="UniProtKB-ARBA"/>
</dbReference>
<feature type="transmembrane region" description="Helical" evidence="1">
    <location>
        <begin position="191"/>
        <end position="211"/>
    </location>
</feature>
<feature type="transmembrane region" description="Helical" evidence="1">
    <location>
        <begin position="164"/>
        <end position="184"/>
    </location>
</feature>
<gene>
    <name evidence="3" type="ORF">DFQ12_0609</name>
</gene>
<feature type="transmembrane region" description="Helical" evidence="1">
    <location>
        <begin position="137"/>
        <end position="158"/>
    </location>
</feature>
<keyword evidence="4" id="KW-1185">Reference proteome</keyword>
<dbReference type="Pfam" id="PF02517">
    <property type="entry name" value="Rce1-like"/>
    <property type="match status" value="1"/>
</dbReference>
<name>A0A420BGE7_SPHD1</name>
<evidence type="ECO:0000256" key="1">
    <source>
        <dbReference type="SAM" id="Phobius"/>
    </source>
</evidence>
<evidence type="ECO:0000313" key="3">
    <source>
        <dbReference type="EMBL" id="RKE55770.1"/>
    </source>
</evidence>
<dbReference type="InterPro" id="IPR003675">
    <property type="entry name" value="Rce1/LyrA-like_dom"/>
</dbReference>
<keyword evidence="1" id="KW-1133">Transmembrane helix</keyword>
<dbReference type="AlphaFoldDB" id="A0A420BGE7"/>
<feature type="transmembrane region" description="Helical" evidence="1">
    <location>
        <begin position="107"/>
        <end position="125"/>
    </location>
</feature>
<keyword evidence="1" id="KW-0472">Membrane</keyword>
<dbReference type="RefSeq" id="WP_120257521.1">
    <property type="nucleotide sequence ID" value="NZ_RAPY01000001.1"/>
</dbReference>
<keyword evidence="1" id="KW-0812">Transmembrane</keyword>
<feature type="transmembrane region" description="Helical" evidence="1">
    <location>
        <begin position="36"/>
        <end position="54"/>
    </location>
</feature>
<sequence length="261" mass="29088">MKKVSSYLKVIAFYLLTLLIFVGSSAITKQLPSSDLFSIIVASILTFALVYWFVRNDKSTLSKNGLGYNRKSLIYFTSGFVIGMVMVFIMTVIVFNFSEVTFTRSQTFNPNIFGVYIPLFLFVACREELVFRTYMLWKLKATTGSFIAMIIVVVIFIIEHLLGGYTVVNALIGSGLGAILFGFATLRTGNIALSAGLHFAWNLTHWLFGFKGNTGFFVETVHKGTEQQAETVAFIGYVVAMIIGIGVVYLFFKPLKIGLEK</sequence>
<feature type="transmembrane region" description="Helical" evidence="1">
    <location>
        <begin position="231"/>
        <end position="252"/>
    </location>
</feature>
<feature type="transmembrane region" description="Helical" evidence="1">
    <location>
        <begin position="74"/>
        <end position="95"/>
    </location>
</feature>
<dbReference type="PANTHER" id="PTHR39430">
    <property type="entry name" value="MEMBRANE-ASSOCIATED PROTEASE-RELATED"/>
    <property type="match status" value="1"/>
</dbReference>
<evidence type="ECO:0000313" key="4">
    <source>
        <dbReference type="Proteomes" id="UP000286246"/>
    </source>
</evidence>
<dbReference type="PANTHER" id="PTHR39430:SF1">
    <property type="entry name" value="PROTEASE"/>
    <property type="match status" value="1"/>
</dbReference>
<feature type="domain" description="CAAX prenyl protease 2/Lysostaphin resistance protein A-like" evidence="2">
    <location>
        <begin position="112"/>
        <end position="203"/>
    </location>
</feature>
<organism evidence="3 4">
    <name type="scientific">Sphingobacterium detergens</name>
    <dbReference type="NCBI Taxonomy" id="1145106"/>
    <lineage>
        <taxon>Bacteria</taxon>
        <taxon>Pseudomonadati</taxon>
        <taxon>Bacteroidota</taxon>
        <taxon>Sphingobacteriia</taxon>
        <taxon>Sphingobacteriales</taxon>
        <taxon>Sphingobacteriaceae</taxon>
        <taxon>Sphingobacterium</taxon>
    </lineage>
</organism>
<dbReference type="EMBL" id="RAPY01000001">
    <property type="protein sequence ID" value="RKE55770.1"/>
    <property type="molecule type" value="Genomic_DNA"/>
</dbReference>
<reference evidence="3 4" key="1">
    <citation type="submission" date="2018-09" db="EMBL/GenBank/DDBJ databases">
        <title>Genomic Encyclopedia of Type Strains, Phase III (KMG-III): the genomes of soil and plant-associated and newly described type strains.</title>
        <authorList>
            <person name="Whitman W."/>
        </authorList>
    </citation>
    <scope>NUCLEOTIDE SEQUENCE [LARGE SCALE GENOMIC DNA]</scope>
    <source>
        <strain evidence="3 4">CECT 7938</strain>
    </source>
</reference>
<evidence type="ECO:0000259" key="2">
    <source>
        <dbReference type="Pfam" id="PF02517"/>
    </source>
</evidence>
<dbReference type="Proteomes" id="UP000286246">
    <property type="component" value="Unassembled WGS sequence"/>
</dbReference>
<protein>
    <recommendedName>
        <fullName evidence="2">CAAX prenyl protease 2/Lysostaphin resistance protein A-like domain-containing protein</fullName>
    </recommendedName>
</protein>
<proteinExistence type="predicted"/>